<dbReference type="SUPFAM" id="SSF51206">
    <property type="entry name" value="cAMP-binding domain-like"/>
    <property type="match status" value="1"/>
</dbReference>
<dbReference type="CDD" id="cd00038">
    <property type="entry name" value="CAP_ED"/>
    <property type="match status" value="1"/>
</dbReference>
<evidence type="ECO:0000256" key="3">
    <source>
        <dbReference type="ARBA" id="ARBA00023163"/>
    </source>
</evidence>
<keyword evidence="1" id="KW-0805">Transcription regulation</keyword>
<dbReference type="InterPro" id="IPR018490">
    <property type="entry name" value="cNMP-bd_dom_sf"/>
</dbReference>
<dbReference type="PROSITE" id="PS50042">
    <property type="entry name" value="CNMP_BINDING_3"/>
    <property type="match status" value="1"/>
</dbReference>
<sequence>MALDKTLIAGLPAFAGCDDDALDAVLVQARSSHVAKDTEVFAQDGEAKFFFLLLSGHIRVVRTSPEGDQVIARYINAGELFGIAITMGRSTYPASAIAAVDCVVLSWPNSVWPDLQSRVPAFEANTYKTIGNRLQETQARVVEISTQQVEQRIAHTLLRLVKQSGRKTADGIEIAFPITRQDIAEMTGTTLHTVSRLLSAWEDQGIVRGGRQKVLVTDAHALMLVAENRRKNSDR</sequence>
<dbReference type="RefSeq" id="WP_184700230.1">
    <property type="nucleotide sequence ID" value="NZ_BAABEG010000005.1"/>
</dbReference>
<keyword evidence="2" id="KW-0238">DNA-binding</keyword>
<evidence type="ECO:0000259" key="5">
    <source>
        <dbReference type="PROSITE" id="PS51063"/>
    </source>
</evidence>
<gene>
    <name evidence="6" type="ORF">GGR00_003650</name>
</gene>
<dbReference type="Gene3D" id="1.10.10.10">
    <property type="entry name" value="Winged helix-like DNA-binding domain superfamily/Winged helix DNA-binding domain"/>
    <property type="match status" value="1"/>
</dbReference>
<dbReference type="EMBL" id="JACHOU010000009">
    <property type="protein sequence ID" value="MBB6355845.1"/>
    <property type="molecule type" value="Genomic_DNA"/>
</dbReference>
<evidence type="ECO:0000256" key="2">
    <source>
        <dbReference type="ARBA" id="ARBA00023125"/>
    </source>
</evidence>
<dbReference type="PRINTS" id="PR00034">
    <property type="entry name" value="HTHCRP"/>
</dbReference>
<evidence type="ECO:0000313" key="6">
    <source>
        <dbReference type="EMBL" id="MBB6355845.1"/>
    </source>
</evidence>
<keyword evidence="3" id="KW-0804">Transcription</keyword>
<dbReference type="InterPro" id="IPR036388">
    <property type="entry name" value="WH-like_DNA-bd_sf"/>
</dbReference>
<keyword evidence="7" id="KW-1185">Reference proteome</keyword>
<dbReference type="SUPFAM" id="SSF46785">
    <property type="entry name" value="Winged helix' DNA-binding domain"/>
    <property type="match status" value="1"/>
</dbReference>
<dbReference type="PROSITE" id="PS51257">
    <property type="entry name" value="PROKAR_LIPOPROTEIN"/>
    <property type="match status" value="1"/>
</dbReference>
<protein>
    <submittedName>
        <fullName evidence="6">CRP-like cAMP-binding protein</fullName>
    </submittedName>
</protein>
<dbReference type="InterPro" id="IPR012318">
    <property type="entry name" value="HTH_CRP"/>
</dbReference>
<evidence type="ECO:0000256" key="1">
    <source>
        <dbReference type="ARBA" id="ARBA00023015"/>
    </source>
</evidence>
<dbReference type="InterPro" id="IPR000595">
    <property type="entry name" value="cNMP-bd_dom"/>
</dbReference>
<feature type="domain" description="Cyclic nucleotide-binding" evidence="4">
    <location>
        <begin position="13"/>
        <end position="106"/>
    </location>
</feature>
<comment type="caution">
    <text evidence="6">The sequence shown here is derived from an EMBL/GenBank/DDBJ whole genome shotgun (WGS) entry which is preliminary data.</text>
</comment>
<reference evidence="6 7" key="1">
    <citation type="submission" date="2020-08" db="EMBL/GenBank/DDBJ databases">
        <title>Genomic Encyclopedia of Type Strains, Phase IV (KMG-IV): sequencing the most valuable type-strain genomes for metagenomic binning, comparative biology and taxonomic classification.</title>
        <authorList>
            <person name="Goeker M."/>
        </authorList>
    </citation>
    <scope>NUCLEOTIDE SEQUENCE [LARGE SCALE GENOMIC DNA]</scope>
    <source>
        <strain evidence="6 7">DSM 7051</strain>
    </source>
</reference>
<feature type="domain" description="HTH crp-type" evidence="5">
    <location>
        <begin position="147"/>
        <end position="220"/>
    </location>
</feature>
<dbReference type="InterPro" id="IPR036390">
    <property type="entry name" value="WH_DNA-bd_sf"/>
</dbReference>
<dbReference type="CDD" id="cd00092">
    <property type="entry name" value="HTH_CRP"/>
    <property type="match status" value="1"/>
</dbReference>
<dbReference type="SMART" id="SM00419">
    <property type="entry name" value="HTH_CRP"/>
    <property type="match status" value="1"/>
</dbReference>
<name>A0A7X0KM76_9HYPH</name>
<evidence type="ECO:0000259" key="4">
    <source>
        <dbReference type="PROSITE" id="PS50042"/>
    </source>
</evidence>
<evidence type="ECO:0000313" key="7">
    <source>
        <dbReference type="Proteomes" id="UP000536262"/>
    </source>
</evidence>
<dbReference type="PANTHER" id="PTHR24567">
    <property type="entry name" value="CRP FAMILY TRANSCRIPTIONAL REGULATORY PROTEIN"/>
    <property type="match status" value="1"/>
</dbReference>
<proteinExistence type="predicted"/>
<dbReference type="PANTHER" id="PTHR24567:SF28">
    <property type="entry name" value="LISTERIOLYSIN REGULATORY PROTEIN"/>
    <property type="match status" value="1"/>
</dbReference>
<dbReference type="Pfam" id="PF00027">
    <property type="entry name" value="cNMP_binding"/>
    <property type="match status" value="1"/>
</dbReference>
<dbReference type="AlphaFoldDB" id="A0A7X0KM76"/>
<dbReference type="Pfam" id="PF13545">
    <property type="entry name" value="HTH_Crp_2"/>
    <property type="match status" value="1"/>
</dbReference>
<dbReference type="InterPro" id="IPR050397">
    <property type="entry name" value="Env_Response_Regulators"/>
</dbReference>
<dbReference type="GO" id="GO:0003677">
    <property type="term" value="F:DNA binding"/>
    <property type="evidence" value="ECO:0007669"/>
    <property type="project" value="UniProtKB-KW"/>
</dbReference>
<dbReference type="Gene3D" id="2.60.120.10">
    <property type="entry name" value="Jelly Rolls"/>
    <property type="match status" value="1"/>
</dbReference>
<dbReference type="InterPro" id="IPR014710">
    <property type="entry name" value="RmlC-like_jellyroll"/>
</dbReference>
<dbReference type="GO" id="GO:0003700">
    <property type="term" value="F:DNA-binding transcription factor activity"/>
    <property type="evidence" value="ECO:0007669"/>
    <property type="project" value="TreeGrafter"/>
</dbReference>
<dbReference type="GO" id="GO:0005829">
    <property type="term" value="C:cytosol"/>
    <property type="evidence" value="ECO:0007669"/>
    <property type="project" value="TreeGrafter"/>
</dbReference>
<dbReference type="PROSITE" id="PS51063">
    <property type="entry name" value="HTH_CRP_2"/>
    <property type="match status" value="1"/>
</dbReference>
<accession>A0A7X0KM76</accession>
<dbReference type="SMART" id="SM00100">
    <property type="entry name" value="cNMP"/>
    <property type="match status" value="1"/>
</dbReference>
<dbReference type="Proteomes" id="UP000536262">
    <property type="component" value="Unassembled WGS sequence"/>
</dbReference>
<organism evidence="6 7">
    <name type="scientific">Aminobacter aganoensis</name>
    <dbReference type="NCBI Taxonomy" id="83264"/>
    <lineage>
        <taxon>Bacteria</taxon>
        <taxon>Pseudomonadati</taxon>
        <taxon>Pseudomonadota</taxon>
        <taxon>Alphaproteobacteria</taxon>
        <taxon>Hyphomicrobiales</taxon>
        <taxon>Phyllobacteriaceae</taxon>
        <taxon>Aminobacter</taxon>
    </lineage>
</organism>